<dbReference type="EMBL" id="BBZA01000066">
    <property type="protein sequence ID" value="GAP62590.1"/>
    <property type="molecule type" value="Genomic_DNA"/>
</dbReference>
<dbReference type="AlphaFoldDB" id="A0A0M9UC87"/>
<comment type="caution">
    <text evidence="1">The sequence shown here is derived from an EMBL/GenBank/DDBJ whole genome shotgun (WGS) entry which is preliminary data.</text>
</comment>
<name>A0A0M9UC87_9CHLR</name>
<organism evidence="1 2">
    <name type="scientific">Ardenticatena maritima</name>
    <dbReference type="NCBI Taxonomy" id="872965"/>
    <lineage>
        <taxon>Bacteria</taxon>
        <taxon>Bacillati</taxon>
        <taxon>Chloroflexota</taxon>
        <taxon>Ardenticatenia</taxon>
        <taxon>Ardenticatenales</taxon>
        <taxon>Ardenticatenaceae</taxon>
        <taxon>Ardenticatena</taxon>
    </lineage>
</organism>
<keyword evidence="2" id="KW-1185">Reference proteome</keyword>
<dbReference type="STRING" id="872965.SE16_08870"/>
<gene>
    <name evidence="1" type="ORF">ARMA_1013</name>
</gene>
<sequence>MCMFWQRSRPTLLLETDAARLVLFERGRAVRWGSIPLPEWTATPPDTLPPAEPIAAALRTLWAHHRAPTRGVIVASAWLPADTRLVPWSPDEPPPTEQAIAQRFWAGQAVRVGVHLLTRHAVPHLFAMASPQNMVAFIETVLDMAGLHMAALEPKPLALIRGIGAPHCFVLDVGRTMATFTFVQDALPLVSATWQLTAPLLRTHGARLTRLAEHIHTITQRVAATYGKEALACPTYVVGALATSGELHDLLTTVLGLSLAPLPDDTPFPTSLPPHLYMAAVGLARKRI</sequence>
<accession>A0A0M9UC87</accession>
<evidence type="ECO:0000313" key="2">
    <source>
        <dbReference type="Proteomes" id="UP000037784"/>
    </source>
</evidence>
<evidence type="ECO:0008006" key="3">
    <source>
        <dbReference type="Google" id="ProtNLM"/>
    </source>
</evidence>
<dbReference type="Proteomes" id="UP000037784">
    <property type="component" value="Unassembled WGS sequence"/>
</dbReference>
<reference evidence="2" key="2">
    <citation type="submission" date="2015-08" db="EMBL/GenBank/DDBJ databases">
        <title>Draft Genome Sequence of a Heterotrophic Facultative Anaerobic Bacterium Ardenticatena maritima Strain 110S.</title>
        <authorList>
            <person name="Kawaichi S."/>
            <person name="Yoshida T."/>
            <person name="Sako Y."/>
            <person name="Nakamura R."/>
        </authorList>
    </citation>
    <scope>NUCLEOTIDE SEQUENCE [LARGE SCALE GENOMIC DNA]</scope>
    <source>
        <strain evidence="2">110S</strain>
    </source>
</reference>
<dbReference type="InParanoid" id="A0A0M9UC87"/>
<proteinExistence type="predicted"/>
<evidence type="ECO:0000313" key="1">
    <source>
        <dbReference type="EMBL" id="GAP62590.1"/>
    </source>
</evidence>
<reference evidence="1 2" key="1">
    <citation type="journal article" date="2015" name="Genome Announc.">
        <title>Draft Genome Sequence of a Heterotrophic Facultative Anaerobic Thermophilic Bacterium, Ardenticatena maritima Strain 110ST.</title>
        <authorList>
            <person name="Kawaichi S."/>
            <person name="Yoshida T."/>
            <person name="Sako Y."/>
            <person name="Nakamura R."/>
        </authorList>
    </citation>
    <scope>NUCLEOTIDE SEQUENCE [LARGE SCALE GENOMIC DNA]</scope>
    <source>
        <strain evidence="1 2">110S</strain>
    </source>
</reference>
<protein>
    <recommendedName>
        <fullName evidence="3">Type IV pilus assembly protein PilM</fullName>
    </recommendedName>
</protein>